<dbReference type="AlphaFoldDB" id="A0A1H8WAW2"/>
<evidence type="ECO:0000256" key="5">
    <source>
        <dbReference type="ARBA" id="ARBA00022989"/>
    </source>
</evidence>
<keyword evidence="5 8" id="KW-1133">Transmembrane helix</keyword>
<dbReference type="OrthoDB" id="9807293at2"/>
<comment type="similarity">
    <text evidence="2 7">Belongs to the MIP/aquaporin (TC 1.A.8) family.</text>
</comment>
<dbReference type="PANTHER" id="PTHR43829:SF9">
    <property type="entry name" value="AQUAPORIN-9"/>
    <property type="match status" value="1"/>
</dbReference>
<feature type="transmembrane region" description="Helical" evidence="8">
    <location>
        <begin position="78"/>
        <end position="104"/>
    </location>
</feature>
<keyword evidence="6 8" id="KW-0472">Membrane</keyword>
<organism evidence="9 10">
    <name type="scientific">Propionispora vibrioides</name>
    <dbReference type="NCBI Taxonomy" id="112903"/>
    <lineage>
        <taxon>Bacteria</taxon>
        <taxon>Bacillati</taxon>
        <taxon>Bacillota</taxon>
        <taxon>Negativicutes</taxon>
        <taxon>Selenomonadales</taxon>
        <taxon>Sporomusaceae</taxon>
        <taxon>Propionispora</taxon>
    </lineage>
</organism>
<dbReference type="PANTHER" id="PTHR43829">
    <property type="entry name" value="AQUAPORIN OR AQUAGLYCEROPORIN RELATED"/>
    <property type="match status" value="1"/>
</dbReference>
<dbReference type="InterPro" id="IPR023271">
    <property type="entry name" value="Aquaporin-like"/>
</dbReference>
<evidence type="ECO:0000256" key="6">
    <source>
        <dbReference type="ARBA" id="ARBA00023136"/>
    </source>
</evidence>
<dbReference type="Gene3D" id="1.20.1080.10">
    <property type="entry name" value="Glycerol uptake facilitator protein"/>
    <property type="match status" value="1"/>
</dbReference>
<gene>
    <name evidence="9" type="ORF">SAMN04490178_1153</name>
</gene>
<dbReference type="RefSeq" id="WP_091747863.1">
    <property type="nucleotide sequence ID" value="NZ_FODY01000015.1"/>
</dbReference>
<keyword evidence="10" id="KW-1185">Reference proteome</keyword>
<dbReference type="GO" id="GO:0015254">
    <property type="term" value="F:glycerol channel activity"/>
    <property type="evidence" value="ECO:0007669"/>
    <property type="project" value="TreeGrafter"/>
</dbReference>
<feature type="transmembrane region" description="Helical" evidence="8">
    <location>
        <begin position="6"/>
        <end position="27"/>
    </location>
</feature>
<evidence type="ECO:0000256" key="4">
    <source>
        <dbReference type="ARBA" id="ARBA00022692"/>
    </source>
</evidence>
<evidence type="ECO:0000256" key="2">
    <source>
        <dbReference type="ARBA" id="ARBA00006175"/>
    </source>
</evidence>
<feature type="transmembrane region" description="Helical" evidence="8">
    <location>
        <begin position="164"/>
        <end position="188"/>
    </location>
</feature>
<dbReference type="InterPro" id="IPR000425">
    <property type="entry name" value="MIP"/>
</dbReference>
<name>A0A1H8WAW2_9FIRM</name>
<evidence type="ECO:0000256" key="8">
    <source>
        <dbReference type="SAM" id="Phobius"/>
    </source>
</evidence>
<accession>A0A1H8WAW2</accession>
<feature type="transmembrane region" description="Helical" evidence="8">
    <location>
        <begin position="39"/>
        <end position="58"/>
    </location>
</feature>
<sequence>MTEYFGEFFGTMIMIILGNGVIANVVLRRTKAEGSGWMVITAGWAFAVMIGIFCAIATGSSQADINPAVTLAKLLMGIYQPAQAMVIMLCQIAGGFVGACLIWLHFWPHWAETEDSLILVVFSTGPAIRQTAANLFSEIMGTIMLIVPVFAMFSRNVGSFPPGIGAYLAGILVWSIGLSLGGTTGYAINPARDLGPRLAHAILPIPGKGDSDWSYAWIPVVGPFIGALLSYGIARAVGII</sequence>
<dbReference type="EMBL" id="FODY01000015">
    <property type="protein sequence ID" value="SEP24567.1"/>
    <property type="molecule type" value="Genomic_DNA"/>
</dbReference>
<feature type="transmembrane region" description="Helical" evidence="8">
    <location>
        <begin position="214"/>
        <end position="234"/>
    </location>
</feature>
<evidence type="ECO:0000256" key="3">
    <source>
        <dbReference type="ARBA" id="ARBA00022448"/>
    </source>
</evidence>
<evidence type="ECO:0000256" key="1">
    <source>
        <dbReference type="ARBA" id="ARBA00004141"/>
    </source>
</evidence>
<dbReference type="Proteomes" id="UP000198847">
    <property type="component" value="Unassembled WGS sequence"/>
</dbReference>
<proteinExistence type="inferred from homology"/>
<evidence type="ECO:0000313" key="10">
    <source>
        <dbReference type="Proteomes" id="UP000198847"/>
    </source>
</evidence>
<dbReference type="SUPFAM" id="SSF81338">
    <property type="entry name" value="Aquaporin-like"/>
    <property type="match status" value="1"/>
</dbReference>
<protein>
    <submittedName>
        <fullName evidence="9">Glycerol uptake facilitator protein</fullName>
    </submittedName>
</protein>
<keyword evidence="3 7" id="KW-0813">Transport</keyword>
<dbReference type="InterPro" id="IPR050363">
    <property type="entry name" value="MIP/Aquaporin"/>
</dbReference>
<dbReference type="GO" id="GO:0005886">
    <property type="term" value="C:plasma membrane"/>
    <property type="evidence" value="ECO:0007669"/>
    <property type="project" value="TreeGrafter"/>
</dbReference>
<comment type="subcellular location">
    <subcellularLocation>
        <location evidence="1">Membrane</location>
        <topology evidence="1">Multi-pass membrane protein</topology>
    </subcellularLocation>
</comment>
<feature type="transmembrane region" description="Helical" evidence="8">
    <location>
        <begin position="139"/>
        <end position="157"/>
    </location>
</feature>
<dbReference type="STRING" id="112903.SAMN04490178_1153"/>
<keyword evidence="4 7" id="KW-0812">Transmembrane</keyword>
<dbReference type="PRINTS" id="PR00783">
    <property type="entry name" value="MINTRINSICP"/>
</dbReference>
<evidence type="ECO:0000313" key="9">
    <source>
        <dbReference type="EMBL" id="SEP24567.1"/>
    </source>
</evidence>
<dbReference type="Pfam" id="PF00230">
    <property type="entry name" value="MIP"/>
    <property type="match status" value="1"/>
</dbReference>
<reference evidence="9 10" key="1">
    <citation type="submission" date="2016-10" db="EMBL/GenBank/DDBJ databases">
        <authorList>
            <person name="de Groot N.N."/>
        </authorList>
    </citation>
    <scope>NUCLEOTIDE SEQUENCE [LARGE SCALE GENOMIC DNA]</scope>
    <source>
        <strain evidence="9 10">DSM 13305</strain>
    </source>
</reference>
<evidence type="ECO:0000256" key="7">
    <source>
        <dbReference type="RuleBase" id="RU000477"/>
    </source>
</evidence>